<dbReference type="EMBL" id="GBXM01102187">
    <property type="protein sequence ID" value="JAH06390.1"/>
    <property type="molecule type" value="Transcribed_RNA"/>
</dbReference>
<reference evidence="1" key="1">
    <citation type="submission" date="2014-11" db="EMBL/GenBank/DDBJ databases">
        <authorList>
            <person name="Amaro Gonzalez C."/>
        </authorList>
    </citation>
    <scope>NUCLEOTIDE SEQUENCE</scope>
</reference>
<organism evidence="1">
    <name type="scientific">Anguilla anguilla</name>
    <name type="common">European freshwater eel</name>
    <name type="synonym">Muraena anguilla</name>
    <dbReference type="NCBI Taxonomy" id="7936"/>
    <lineage>
        <taxon>Eukaryota</taxon>
        <taxon>Metazoa</taxon>
        <taxon>Chordata</taxon>
        <taxon>Craniata</taxon>
        <taxon>Vertebrata</taxon>
        <taxon>Euteleostomi</taxon>
        <taxon>Actinopterygii</taxon>
        <taxon>Neopterygii</taxon>
        <taxon>Teleostei</taxon>
        <taxon>Anguilliformes</taxon>
        <taxon>Anguillidae</taxon>
        <taxon>Anguilla</taxon>
    </lineage>
</organism>
<evidence type="ECO:0000313" key="1">
    <source>
        <dbReference type="EMBL" id="JAH06390.1"/>
    </source>
</evidence>
<proteinExistence type="predicted"/>
<accession>A0A0E9PQP6</accession>
<reference evidence="1" key="2">
    <citation type="journal article" date="2015" name="Fish Shellfish Immunol.">
        <title>Early steps in the European eel (Anguilla anguilla)-Vibrio vulnificus interaction in the gills: Role of the RtxA13 toxin.</title>
        <authorList>
            <person name="Callol A."/>
            <person name="Pajuelo D."/>
            <person name="Ebbesson L."/>
            <person name="Teles M."/>
            <person name="MacKenzie S."/>
            <person name="Amaro C."/>
        </authorList>
    </citation>
    <scope>NUCLEOTIDE SEQUENCE</scope>
</reference>
<sequence>MCQPNLPRSLYLYNAK</sequence>
<dbReference type="AlphaFoldDB" id="A0A0E9PQP6"/>
<name>A0A0E9PQP6_ANGAN</name>
<protein>
    <submittedName>
        <fullName evidence="1">Uncharacterized protein</fullName>
    </submittedName>
</protein>